<dbReference type="AlphaFoldDB" id="A0A319BVY4"/>
<dbReference type="EMBL" id="KZ821789">
    <property type="protein sequence ID" value="PYH75520.1"/>
    <property type="molecule type" value="Genomic_DNA"/>
</dbReference>
<dbReference type="VEuPathDB" id="FungiDB:BO82DRAFT_298506"/>
<sequence>DVSHLMGNKLLCDHMTEISSVLTRDALLKLSLLAQHFDSNNPVSKKLRRFIAEPQAMFHQVCKFIWSQYNAQSNDWVPLEDFEQEMLQLLTFLETAFTTRWNLIFVEAGYSASYTD</sequence>
<dbReference type="Proteomes" id="UP000248340">
    <property type="component" value="Unassembled WGS sequence"/>
</dbReference>
<feature type="non-terminal residue" evidence="1">
    <location>
        <position position="1"/>
    </location>
</feature>
<gene>
    <name evidence="1" type="ORF">BO82DRAFT_298506</name>
</gene>
<organism evidence="1 2">
    <name type="scientific">Aspergillus uvarum CBS 121591</name>
    <dbReference type="NCBI Taxonomy" id="1448315"/>
    <lineage>
        <taxon>Eukaryota</taxon>
        <taxon>Fungi</taxon>
        <taxon>Dikarya</taxon>
        <taxon>Ascomycota</taxon>
        <taxon>Pezizomycotina</taxon>
        <taxon>Eurotiomycetes</taxon>
        <taxon>Eurotiomycetidae</taxon>
        <taxon>Eurotiales</taxon>
        <taxon>Aspergillaceae</taxon>
        <taxon>Aspergillus</taxon>
        <taxon>Aspergillus subgen. Circumdati</taxon>
    </lineage>
</organism>
<reference evidence="1 2" key="1">
    <citation type="submission" date="2016-12" db="EMBL/GenBank/DDBJ databases">
        <title>The genomes of Aspergillus section Nigri reveals drivers in fungal speciation.</title>
        <authorList>
            <consortium name="DOE Joint Genome Institute"/>
            <person name="Vesth T.C."/>
            <person name="Nybo J."/>
            <person name="Theobald S."/>
            <person name="Brandl J."/>
            <person name="Frisvad J.C."/>
            <person name="Nielsen K.F."/>
            <person name="Lyhne E.K."/>
            <person name="Kogle M.E."/>
            <person name="Kuo A."/>
            <person name="Riley R."/>
            <person name="Clum A."/>
            <person name="Nolan M."/>
            <person name="Lipzen A."/>
            <person name="Salamov A."/>
            <person name="Henrissat B."/>
            <person name="Wiebenga A."/>
            <person name="De Vries R.P."/>
            <person name="Grigoriev I.V."/>
            <person name="Mortensen U.H."/>
            <person name="Andersen M.R."/>
            <person name="Baker S.E."/>
        </authorList>
    </citation>
    <scope>NUCLEOTIDE SEQUENCE [LARGE SCALE GENOMIC DNA]</scope>
    <source>
        <strain evidence="1 2">CBS 121591</strain>
    </source>
</reference>
<name>A0A319BVY4_9EURO</name>
<dbReference type="OrthoDB" id="4410856at2759"/>
<accession>A0A319BVY4</accession>
<evidence type="ECO:0000313" key="1">
    <source>
        <dbReference type="EMBL" id="PYH75520.1"/>
    </source>
</evidence>
<keyword evidence="2" id="KW-1185">Reference proteome</keyword>
<dbReference type="GeneID" id="37134729"/>
<evidence type="ECO:0000313" key="2">
    <source>
        <dbReference type="Proteomes" id="UP000248340"/>
    </source>
</evidence>
<protein>
    <submittedName>
        <fullName evidence="1">Uncharacterized protein</fullName>
    </submittedName>
</protein>
<dbReference type="RefSeq" id="XP_025485720.1">
    <property type="nucleotide sequence ID" value="XM_025631988.1"/>
</dbReference>
<proteinExistence type="predicted"/>